<keyword evidence="3" id="KW-1185">Reference proteome</keyword>
<evidence type="ECO:0000256" key="1">
    <source>
        <dbReference type="SAM" id="SignalP"/>
    </source>
</evidence>
<evidence type="ECO:0000313" key="3">
    <source>
        <dbReference type="Proteomes" id="UP001422759"/>
    </source>
</evidence>
<dbReference type="InterPro" id="IPR006311">
    <property type="entry name" value="TAT_signal"/>
</dbReference>
<comment type="caution">
    <text evidence="2">The sequence shown here is derived from an EMBL/GenBank/DDBJ whole genome shotgun (WGS) entry which is preliminary data.</text>
</comment>
<evidence type="ECO:0008006" key="4">
    <source>
        <dbReference type="Google" id="ProtNLM"/>
    </source>
</evidence>
<feature type="chain" id="PRO_5045472285" description="Secreted protein" evidence="1">
    <location>
        <begin position="34"/>
        <end position="121"/>
    </location>
</feature>
<evidence type="ECO:0000313" key="2">
    <source>
        <dbReference type="EMBL" id="GAA2156470.1"/>
    </source>
</evidence>
<accession>A0ABP5LYF7</accession>
<dbReference type="EMBL" id="BAAANT010000052">
    <property type="protein sequence ID" value="GAA2156470.1"/>
    <property type="molecule type" value="Genomic_DNA"/>
</dbReference>
<gene>
    <name evidence="2" type="ORF">GCM10009760_57470</name>
</gene>
<dbReference type="Proteomes" id="UP001422759">
    <property type="component" value="Unassembled WGS sequence"/>
</dbReference>
<reference evidence="3" key="1">
    <citation type="journal article" date="2019" name="Int. J. Syst. Evol. Microbiol.">
        <title>The Global Catalogue of Microorganisms (GCM) 10K type strain sequencing project: providing services to taxonomists for standard genome sequencing and annotation.</title>
        <authorList>
            <consortium name="The Broad Institute Genomics Platform"/>
            <consortium name="The Broad Institute Genome Sequencing Center for Infectious Disease"/>
            <person name="Wu L."/>
            <person name="Ma J."/>
        </authorList>
    </citation>
    <scope>NUCLEOTIDE SEQUENCE [LARGE SCALE GENOMIC DNA]</scope>
    <source>
        <strain evidence="3">JCM 14560</strain>
    </source>
</reference>
<sequence>MSFTIKSTRTVVSTAAVALAMAASVAAAGPAGAATATGTARAAAPHTVTRVVPHDYSCDSYGSNSFSWWENCRITSGTARAMAACADGTVHPGNWVGVGYWRFGINCYPYALESSWIESGS</sequence>
<proteinExistence type="predicted"/>
<name>A0ABP5LYF7_9ACTN</name>
<protein>
    <recommendedName>
        <fullName evidence="4">Secreted protein</fullName>
    </recommendedName>
</protein>
<organism evidence="2 3">
    <name type="scientific">Kitasatospora kazusensis</name>
    <dbReference type="NCBI Taxonomy" id="407974"/>
    <lineage>
        <taxon>Bacteria</taxon>
        <taxon>Bacillati</taxon>
        <taxon>Actinomycetota</taxon>
        <taxon>Actinomycetes</taxon>
        <taxon>Kitasatosporales</taxon>
        <taxon>Streptomycetaceae</taxon>
        <taxon>Kitasatospora</taxon>
    </lineage>
</organism>
<dbReference type="RefSeq" id="WP_344468909.1">
    <property type="nucleotide sequence ID" value="NZ_BAAANT010000052.1"/>
</dbReference>
<dbReference type="PROSITE" id="PS51318">
    <property type="entry name" value="TAT"/>
    <property type="match status" value="1"/>
</dbReference>
<feature type="signal peptide" evidence="1">
    <location>
        <begin position="1"/>
        <end position="33"/>
    </location>
</feature>
<keyword evidence="1" id="KW-0732">Signal</keyword>